<name>A0A8X6H6B3_TRICU</name>
<dbReference type="AlphaFoldDB" id="A0A8X6H6B3"/>
<keyword evidence="3" id="KW-1185">Reference proteome</keyword>
<dbReference type="EMBL" id="BMAO01027529">
    <property type="protein sequence ID" value="GFR17807.1"/>
    <property type="molecule type" value="Genomic_DNA"/>
</dbReference>
<reference evidence="2" key="1">
    <citation type="submission" date="2020-07" db="EMBL/GenBank/DDBJ databases">
        <title>Multicomponent nature underlies the extraordinary mechanical properties of spider dragline silk.</title>
        <authorList>
            <person name="Kono N."/>
            <person name="Nakamura H."/>
            <person name="Mori M."/>
            <person name="Yoshida Y."/>
            <person name="Ohtoshi R."/>
            <person name="Malay A.D."/>
            <person name="Moran D.A.P."/>
            <person name="Tomita M."/>
            <person name="Numata K."/>
            <person name="Arakawa K."/>
        </authorList>
    </citation>
    <scope>NUCLEOTIDE SEQUENCE</scope>
</reference>
<protein>
    <submittedName>
        <fullName evidence="2">Uncharacterized protein</fullName>
    </submittedName>
</protein>
<feature type="region of interest" description="Disordered" evidence="1">
    <location>
        <begin position="1"/>
        <end position="21"/>
    </location>
</feature>
<accession>A0A8X6H6B3</accession>
<proteinExistence type="predicted"/>
<evidence type="ECO:0000313" key="3">
    <source>
        <dbReference type="Proteomes" id="UP000887116"/>
    </source>
</evidence>
<dbReference type="Proteomes" id="UP000887116">
    <property type="component" value="Unassembled WGS sequence"/>
</dbReference>
<feature type="compositionally biased region" description="Basic and acidic residues" evidence="1">
    <location>
        <begin position="7"/>
        <end position="21"/>
    </location>
</feature>
<comment type="caution">
    <text evidence="2">The sequence shown here is derived from an EMBL/GenBank/DDBJ whole genome shotgun (WGS) entry which is preliminary data.</text>
</comment>
<gene>
    <name evidence="2" type="ORF">TNCT_259261</name>
</gene>
<evidence type="ECO:0000256" key="1">
    <source>
        <dbReference type="SAM" id="MobiDB-lite"/>
    </source>
</evidence>
<sequence>MNLSLKKSGDPSKERVKKIHQSEKIRKWRVQDIKMRTIKLLSDASEKTTVGSKFKSEEPEKITKHVKMRKMSKTNLKRLKRRNRIREIGKDLGKIKDSKRTPQNQVDYLVVVQRTRFDASLKLRPLF</sequence>
<organism evidence="2 3">
    <name type="scientific">Trichonephila clavata</name>
    <name type="common">Joro spider</name>
    <name type="synonym">Nephila clavata</name>
    <dbReference type="NCBI Taxonomy" id="2740835"/>
    <lineage>
        <taxon>Eukaryota</taxon>
        <taxon>Metazoa</taxon>
        <taxon>Ecdysozoa</taxon>
        <taxon>Arthropoda</taxon>
        <taxon>Chelicerata</taxon>
        <taxon>Arachnida</taxon>
        <taxon>Araneae</taxon>
        <taxon>Araneomorphae</taxon>
        <taxon>Entelegynae</taxon>
        <taxon>Araneoidea</taxon>
        <taxon>Nephilidae</taxon>
        <taxon>Trichonephila</taxon>
    </lineage>
</organism>
<evidence type="ECO:0000313" key="2">
    <source>
        <dbReference type="EMBL" id="GFR17807.1"/>
    </source>
</evidence>